<evidence type="ECO:0000256" key="11">
    <source>
        <dbReference type="ARBA" id="ARBA00022946"/>
    </source>
</evidence>
<keyword evidence="7" id="KW-0934">Plastid</keyword>
<evidence type="ECO:0000256" key="12">
    <source>
        <dbReference type="ARBA" id="ARBA00023004"/>
    </source>
</evidence>
<dbReference type="FunFam" id="3.40.50.10800:FF:000008">
    <property type="entry name" value="Quinolinate synthase chloroplastic"/>
    <property type="match status" value="1"/>
</dbReference>
<evidence type="ECO:0000256" key="2">
    <source>
        <dbReference type="ARBA" id="ARBA00004229"/>
    </source>
</evidence>
<dbReference type="PANTHER" id="PTHR30573:SF0">
    <property type="entry name" value="QUINOLINATE SYNTHASE, CHLOROPLASTIC"/>
    <property type="match status" value="1"/>
</dbReference>
<comment type="cofactor">
    <cofactor evidence="1">
        <name>[4Fe-4S] cluster</name>
        <dbReference type="ChEBI" id="CHEBI:49883"/>
    </cofactor>
</comment>
<dbReference type="GO" id="GO:0051539">
    <property type="term" value="F:4 iron, 4 sulfur cluster binding"/>
    <property type="evidence" value="ECO:0007669"/>
    <property type="project" value="UniProtKB-KW"/>
</dbReference>
<comment type="catalytic activity">
    <reaction evidence="14">
        <text>iminosuccinate + dihydroxyacetone phosphate = quinolinate + phosphate + 2 H2O + H(+)</text>
        <dbReference type="Rhea" id="RHEA:25888"/>
        <dbReference type="ChEBI" id="CHEBI:15377"/>
        <dbReference type="ChEBI" id="CHEBI:15378"/>
        <dbReference type="ChEBI" id="CHEBI:29959"/>
        <dbReference type="ChEBI" id="CHEBI:43474"/>
        <dbReference type="ChEBI" id="CHEBI:57642"/>
        <dbReference type="ChEBI" id="CHEBI:77875"/>
        <dbReference type="EC" id="2.5.1.72"/>
    </reaction>
</comment>
<dbReference type="SUPFAM" id="SSF51735">
    <property type="entry name" value="NAD(P)-binding Rossmann-fold domains"/>
    <property type="match status" value="1"/>
</dbReference>
<evidence type="ECO:0000256" key="8">
    <source>
        <dbReference type="ARBA" id="ARBA00022642"/>
    </source>
</evidence>
<keyword evidence="12" id="KW-0408">Iron</keyword>
<keyword evidence="20" id="KW-1185">Reference proteome</keyword>
<protein>
    <recommendedName>
        <fullName evidence="16">Quinolinate synthase, chloroplastic</fullName>
        <ecNumber evidence="4">2.5.1.72</ecNumber>
    </recommendedName>
</protein>
<keyword evidence="8" id="KW-0662">Pyridine nucleotide biosynthesis</keyword>
<dbReference type="PANTHER" id="PTHR30573">
    <property type="entry name" value="QUINOLINATE SYNTHETASE A"/>
    <property type="match status" value="1"/>
</dbReference>
<dbReference type="Proteomes" id="UP000285624">
    <property type="component" value="Unassembled WGS sequence"/>
</dbReference>
<evidence type="ECO:0000256" key="10">
    <source>
        <dbReference type="ARBA" id="ARBA00022723"/>
    </source>
</evidence>
<dbReference type="Pfam" id="PF02445">
    <property type="entry name" value="NadA"/>
    <property type="match status" value="1"/>
</dbReference>
<evidence type="ECO:0000313" key="18">
    <source>
        <dbReference type="EMBL" id="RLN13803.1"/>
    </source>
</evidence>
<dbReference type="GO" id="GO:0034628">
    <property type="term" value="P:'de novo' NAD+ biosynthetic process from L-aspartate"/>
    <property type="evidence" value="ECO:0007669"/>
    <property type="project" value="TreeGrafter"/>
</dbReference>
<dbReference type="STRING" id="325452.A0A3R7H2Y9"/>
<proteinExistence type="inferred from homology"/>
<evidence type="ECO:0000256" key="13">
    <source>
        <dbReference type="ARBA" id="ARBA00023014"/>
    </source>
</evidence>
<dbReference type="GO" id="GO:0008987">
    <property type="term" value="F:quinolinate synthetase A activity"/>
    <property type="evidence" value="ECO:0007669"/>
    <property type="project" value="InterPro"/>
</dbReference>
<comment type="subcellular location">
    <subcellularLocation>
        <location evidence="2">Plastid</location>
        <location evidence="2">Chloroplast</location>
    </subcellularLocation>
</comment>
<dbReference type="GO" id="GO:0046872">
    <property type="term" value="F:metal ion binding"/>
    <property type="evidence" value="ECO:0007669"/>
    <property type="project" value="UniProtKB-KW"/>
</dbReference>
<dbReference type="InterPro" id="IPR036094">
    <property type="entry name" value="NadA_sf"/>
</dbReference>
<keyword evidence="9" id="KW-0808">Transferase</keyword>
<keyword evidence="13" id="KW-0411">Iron-sulfur</keyword>
<dbReference type="EMBL" id="MAYM02001720">
    <property type="protein sequence ID" value="RLN13803.1"/>
    <property type="molecule type" value="Genomic_DNA"/>
</dbReference>
<dbReference type="EMBL" id="MBDN02000262">
    <property type="protein sequence ID" value="RLN77215.1"/>
    <property type="molecule type" value="Genomic_DNA"/>
</dbReference>
<evidence type="ECO:0000256" key="15">
    <source>
        <dbReference type="ARBA" id="ARBA00061471"/>
    </source>
</evidence>
<dbReference type="Proteomes" id="UP000285883">
    <property type="component" value="Unassembled WGS sequence"/>
</dbReference>
<keyword evidence="6" id="KW-0150">Chloroplast</keyword>
<comment type="pathway">
    <text evidence="3">Cofactor biosynthesis; NAD(+) biosynthesis; quinolinate from iminoaspartate: step 1/1.</text>
</comment>
<evidence type="ECO:0000256" key="16">
    <source>
        <dbReference type="ARBA" id="ARBA00073351"/>
    </source>
</evidence>
<keyword evidence="10" id="KW-0479">Metal-binding</keyword>
<keyword evidence="5" id="KW-0004">4Fe-4S</keyword>
<dbReference type="UniPathway" id="UPA00253">
    <property type="reaction ID" value="UER00327"/>
</dbReference>
<dbReference type="Pfam" id="PF03807">
    <property type="entry name" value="F420_oxidored"/>
    <property type="match status" value="1"/>
</dbReference>
<dbReference type="InterPro" id="IPR028939">
    <property type="entry name" value="P5C_Rdtase_cat_N"/>
</dbReference>
<accession>A0A3R7H2Y9</accession>
<dbReference type="InterPro" id="IPR036291">
    <property type="entry name" value="NAD(P)-bd_dom_sf"/>
</dbReference>
<evidence type="ECO:0000313" key="19">
    <source>
        <dbReference type="EMBL" id="RLN77215.1"/>
    </source>
</evidence>
<evidence type="ECO:0000256" key="4">
    <source>
        <dbReference type="ARBA" id="ARBA00012669"/>
    </source>
</evidence>
<gene>
    <name evidence="18" type="ORF">BBI17_005336</name>
    <name evidence="19" type="ORF">BBO99_00006933</name>
</gene>
<evidence type="ECO:0000256" key="14">
    <source>
        <dbReference type="ARBA" id="ARBA00052166"/>
    </source>
</evidence>
<organism evidence="18 21">
    <name type="scientific">Phytophthora kernoviae</name>
    <dbReference type="NCBI Taxonomy" id="325452"/>
    <lineage>
        <taxon>Eukaryota</taxon>
        <taxon>Sar</taxon>
        <taxon>Stramenopiles</taxon>
        <taxon>Oomycota</taxon>
        <taxon>Peronosporomycetes</taxon>
        <taxon>Peronosporales</taxon>
        <taxon>Peronosporaceae</taxon>
        <taxon>Phytophthora</taxon>
    </lineage>
</organism>
<evidence type="ECO:0000313" key="21">
    <source>
        <dbReference type="Proteomes" id="UP000285883"/>
    </source>
</evidence>
<sequence>MQVVKDLDALLHEKKMGIVAHFYMDPELQGILSSLSWPHTFIADSLAMGEAAAKMAKKGIQSVAVLGVDFMSESVRANLDSNGFPHIPVYRLAEQKIGCSLAESAEKQAYIAYLQKAAKTPNSIHIVYINTSLRSKAFAHDLVPTITCTSSNVVQTVLQAYAQVPDVSIWYGPDTYMGENLQQMFEHIAQLPDEKIRQIHPQHNRKTIAGMLKRFDYFKEGNCVVHHMFGDKVTQRVRDEYSHAYHTAHFEVPGEMFTLAMEAQNEGRGVVGSTSNILNFIKAKTAEAVKNQTGERLSFVLGTEAGMITAIVRGVQETLNAQAGGIKPEVEIIFPVAADAVAMEGEELVPGVAGGEGCSTAGGCATCPFMKMNDIDALFRVVEGVSATTNGADPLANFYPQKYSELIQGKTISDIGVQPILHMKSFMEGQKLSDALVKDIQTRTPGAGCPESHPLPKTPMTQTIGFVGFGHVNSGLAQHAVNAGYNVILSNSRGPNSLTDAVEKLGPQAKASTVEDVARQSDLVSVSVPLKSVELLPVELFAGKTVIDSNNYYPERDGEYPELEKRVLTMSELVQRHLKDSRVIKVFNNIDQFHIRYGARSADDPTRWAIPLAGDNLEAKAEVAKFVDAIGFDAVDCGSLADSWRFQPNTPAYCVPYIGEFPDGVTTEEMLKWVQNDHSKVVKAADVLKLLSQATTSDPVGGLINTPKLVPVYIAMFALP</sequence>
<reference evidence="20 21" key="1">
    <citation type="submission" date="2018-07" db="EMBL/GenBank/DDBJ databases">
        <title>Genome sequencing of oomycete isolates from Chile give support for New Zealand origin for Phytophthora kernoviae and make available the first Nothophytophthora sp. genome.</title>
        <authorList>
            <person name="Studholme D.J."/>
            <person name="Sanfuentes E."/>
            <person name="Panda P."/>
            <person name="Hill R."/>
            <person name="Sambles C."/>
            <person name="Grant M."/>
            <person name="Williams N.M."/>
            <person name="Mcdougal R.L."/>
        </authorList>
    </citation>
    <scope>NUCLEOTIDE SEQUENCE [LARGE SCALE GENOMIC DNA]</scope>
    <source>
        <strain evidence="18">Chile2</strain>
        <strain evidence="19">Chile4</strain>
    </source>
</reference>
<evidence type="ECO:0000256" key="5">
    <source>
        <dbReference type="ARBA" id="ARBA00022485"/>
    </source>
</evidence>
<comment type="similarity">
    <text evidence="15">Belongs to the quinolinate synthase family. Type 1 subfamily.</text>
</comment>
<evidence type="ECO:0000313" key="20">
    <source>
        <dbReference type="Proteomes" id="UP000285624"/>
    </source>
</evidence>
<name>A0A3R7H2Y9_9STRA</name>
<dbReference type="AlphaFoldDB" id="A0A3R7H2Y9"/>
<dbReference type="GO" id="GO:0009507">
    <property type="term" value="C:chloroplast"/>
    <property type="evidence" value="ECO:0007669"/>
    <property type="project" value="UniProtKB-SubCell"/>
</dbReference>
<evidence type="ECO:0000256" key="7">
    <source>
        <dbReference type="ARBA" id="ARBA00022640"/>
    </source>
</evidence>
<feature type="domain" description="Pyrroline-5-carboxylate reductase catalytic N-terminal" evidence="17">
    <location>
        <begin position="463"/>
        <end position="551"/>
    </location>
</feature>
<evidence type="ECO:0000256" key="1">
    <source>
        <dbReference type="ARBA" id="ARBA00001966"/>
    </source>
</evidence>
<dbReference type="EC" id="2.5.1.72" evidence="4"/>
<dbReference type="InterPro" id="IPR003473">
    <property type="entry name" value="NadA"/>
</dbReference>
<evidence type="ECO:0000256" key="6">
    <source>
        <dbReference type="ARBA" id="ARBA00022528"/>
    </source>
</evidence>
<dbReference type="Gene3D" id="3.40.50.10800">
    <property type="entry name" value="NadA-like"/>
    <property type="match status" value="3"/>
</dbReference>
<evidence type="ECO:0000259" key="17">
    <source>
        <dbReference type="Pfam" id="PF03807"/>
    </source>
</evidence>
<dbReference type="SUPFAM" id="SSF142754">
    <property type="entry name" value="NadA-like"/>
    <property type="match status" value="1"/>
</dbReference>
<dbReference type="Gene3D" id="3.40.50.720">
    <property type="entry name" value="NAD(P)-binding Rossmann-like Domain"/>
    <property type="match status" value="1"/>
</dbReference>
<keyword evidence="11" id="KW-0809">Transit peptide</keyword>
<evidence type="ECO:0000256" key="9">
    <source>
        <dbReference type="ARBA" id="ARBA00022679"/>
    </source>
</evidence>
<dbReference type="FunFam" id="3.40.50.10800:FF:000006">
    <property type="entry name" value="Quinolinate synthase, chloroplastic"/>
    <property type="match status" value="1"/>
</dbReference>
<comment type="caution">
    <text evidence="18">The sequence shown here is derived from an EMBL/GenBank/DDBJ whole genome shotgun (WGS) entry which is preliminary data.</text>
</comment>
<evidence type="ECO:0000256" key="3">
    <source>
        <dbReference type="ARBA" id="ARBA00005065"/>
    </source>
</evidence>